<feature type="chain" id="PRO_5011585815" evidence="3">
    <location>
        <begin position="19"/>
        <end position="1062"/>
    </location>
</feature>
<dbReference type="EMBL" id="FNBA01000003">
    <property type="protein sequence ID" value="SDE85988.1"/>
    <property type="molecule type" value="Genomic_DNA"/>
</dbReference>
<feature type="domain" description="HYR" evidence="4">
    <location>
        <begin position="405"/>
        <end position="490"/>
    </location>
</feature>
<dbReference type="PANTHER" id="PTHR38787">
    <property type="entry name" value="REGULATORY P DOMAIN-CONTAINING PROTEIN"/>
    <property type="match status" value="1"/>
</dbReference>
<gene>
    <name evidence="5" type="ORF">SAMN05421855_10356</name>
</gene>
<dbReference type="Proteomes" id="UP000199321">
    <property type="component" value="Unassembled WGS sequence"/>
</dbReference>
<reference evidence="5 6" key="1">
    <citation type="submission" date="2016-10" db="EMBL/GenBank/DDBJ databases">
        <authorList>
            <person name="de Groot N.N."/>
        </authorList>
    </citation>
    <scope>NUCLEOTIDE SEQUENCE [LARGE SCALE GENOMIC DNA]</scope>
    <source>
        <strain evidence="5 6">DSM 16195</strain>
    </source>
</reference>
<evidence type="ECO:0000313" key="5">
    <source>
        <dbReference type="EMBL" id="SDE85988.1"/>
    </source>
</evidence>
<dbReference type="OrthoDB" id="1652165at2"/>
<accession>A0A1G7GCV1</accession>
<dbReference type="InterPro" id="IPR003410">
    <property type="entry name" value="HYR_dom"/>
</dbReference>
<dbReference type="SUPFAM" id="SSF75011">
    <property type="entry name" value="3-carboxy-cis,cis-mucoante lactonizing enzyme"/>
    <property type="match status" value="1"/>
</dbReference>
<feature type="signal peptide" evidence="3">
    <location>
        <begin position="1"/>
        <end position="18"/>
    </location>
</feature>
<protein>
    <submittedName>
        <fullName evidence="5">Choice-of-anchor B domain-containing protein</fullName>
    </submittedName>
</protein>
<keyword evidence="1 3" id="KW-0732">Signal</keyword>
<dbReference type="PANTHER" id="PTHR38787:SF3">
    <property type="entry name" value="REGULATORY P DOMAIN-CONTAINING PROTEIN"/>
    <property type="match status" value="1"/>
</dbReference>
<dbReference type="GO" id="GO:0005576">
    <property type="term" value="C:extracellular region"/>
    <property type="evidence" value="ECO:0007669"/>
    <property type="project" value="TreeGrafter"/>
</dbReference>
<organism evidence="5 6">
    <name type="scientific">Ulvibacter litoralis</name>
    <dbReference type="NCBI Taxonomy" id="227084"/>
    <lineage>
        <taxon>Bacteria</taxon>
        <taxon>Pseudomonadati</taxon>
        <taxon>Bacteroidota</taxon>
        <taxon>Flavobacteriia</taxon>
        <taxon>Flavobacteriales</taxon>
        <taxon>Flavobacteriaceae</taxon>
        <taxon>Ulvibacter</taxon>
    </lineage>
</organism>
<evidence type="ECO:0000259" key="4">
    <source>
        <dbReference type="PROSITE" id="PS50825"/>
    </source>
</evidence>
<evidence type="ECO:0000256" key="2">
    <source>
        <dbReference type="ARBA" id="ARBA00022737"/>
    </source>
</evidence>
<dbReference type="STRING" id="227084.SAMN05421855_10356"/>
<evidence type="ECO:0000256" key="3">
    <source>
        <dbReference type="SAM" id="SignalP"/>
    </source>
</evidence>
<dbReference type="InterPro" id="IPR027589">
    <property type="entry name" value="Choice_anch_B"/>
</dbReference>
<proteinExistence type="predicted"/>
<dbReference type="NCBIfam" id="TIGR04183">
    <property type="entry name" value="Por_Secre_tail"/>
    <property type="match status" value="1"/>
</dbReference>
<dbReference type="NCBIfam" id="TIGR04312">
    <property type="entry name" value="choice_anch_B"/>
    <property type="match status" value="1"/>
</dbReference>
<evidence type="ECO:0000256" key="1">
    <source>
        <dbReference type="ARBA" id="ARBA00022729"/>
    </source>
</evidence>
<sequence>MNKVLLTLLLIPAFLLHAQTPCSGGTAGGFPCNGLTLQSQLTIANMGGQSYGSNDPAEAQDSWGWTDPSTQKEYAIIGMNDRTAFVDISDPNNPLFLGHLMSHTNTSWWRDVKVYNNYAYIVSDDNGSHGVQIFDLTKLRNVTNPPVTFTRDGRYSGISYAHNIIINEDTGYLYILGSNRNSGAPRILDLNTNPTNPTVAGNLPSSLGYCHDAQVVIYNGPDPDYQGKELLIGAFSGSNKVHVIDVTDKNNPVLISNITYDYQKYTHQGWFTEDQRFFILGDEEDEAMSPAVDNTRTIVLDLNDLDNPIVHLEHSGPTLAIDHNGYVVGNRFYVANYNAGMRILKVDGLYESTPFLEELDSFDTHPASNSADFHGAWNVYPFFKSGNIIISDLDEGLVIVKDPLFDNEDPVAVCQPYTATLDKNTGSVTITAEDIDGGNSTDNFGIVKKTIEGQTTFTCADVGTTHNITLTVEDDYGNKASCVTVVTVAAEETSYTGIAWTNGAPGKGSFAKIAENYNTSSVGASSIDACMCEVEAGKTLTIEANDYLNVTRDITVNGDLVVAHTGSVVQEDNAALVTNNGSINVNITTPTLNERDFMMMGSPMSGDTNTIFTDVNTGVPSYQVLWHNTDNFTPNPAVAAAMPGAENFSDNGDSDYDWRNYTGAINPGEGYLIRPSYTQGGTYNYTYSNGTLNNGIITYAAGYNGTKNASPNIIANPYASAIDATELINSNSIIDEVYFWEHLTTPNNTIPGPYYNNYSMEDISMFNLGGGVPAANDNGVSTTPTGVIASGQGFGIKANALGTVTFDNSLRSKTGNTTFHRPVAIDRIWLTVREGTYHKGSTALIGFTESASETLDPGYDSKRLATIVSLYSHLQDGSEELGIQTTSSFDPTMSIPMGFSTLVEQDGGELPYVISISNIEGENIENVTVYLEDHLENTVTNLSEGNYEFTSDRETYHNRFTLRFEGAVAGNSESLEDSLRIFPNPTQGTITIQSPESTIQKATVIDIQGRILFEKSYDTEEDVEGKKGNEFRTLDLTGLNAAVYFIQLQTSNGLLTKQVIKE</sequence>
<name>A0A1G7GCV1_9FLAO</name>
<keyword evidence="2" id="KW-0677">Repeat</keyword>
<keyword evidence="6" id="KW-1185">Reference proteome</keyword>
<dbReference type="Pfam" id="PF18962">
    <property type="entry name" value="Por_Secre_tail"/>
    <property type="match status" value="1"/>
</dbReference>
<dbReference type="InterPro" id="IPR026444">
    <property type="entry name" value="Secre_tail"/>
</dbReference>
<dbReference type="AlphaFoldDB" id="A0A1G7GCV1"/>
<evidence type="ECO:0000313" key="6">
    <source>
        <dbReference type="Proteomes" id="UP000199321"/>
    </source>
</evidence>
<dbReference type="PROSITE" id="PS50825">
    <property type="entry name" value="HYR"/>
    <property type="match status" value="1"/>
</dbReference>
<dbReference type="RefSeq" id="WP_093144055.1">
    <property type="nucleotide sequence ID" value="NZ_BMWO01000003.1"/>
</dbReference>